<proteinExistence type="predicted"/>
<keyword evidence="4" id="KW-1185">Reference proteome</keyword>
<dbReference type="InterPro" id="IPR040976">
    <property type="entry name" value="Pkinase_fungal"/>
</dbReference>
<dbReference type="AlphaFoldDB" id="A0A0C9XGN2"/>
<dbReference type="PANTHER" id="PTHR38248">
    <property type="entry name" value="FUNK1 6"/>
    <property type="match status" value="1"/>
</dbReference>
<reference evidence="4" key="2">
    <citation type="submission" date="2015-01" db="EMBL/GenBank/DDBJ databases">
        <title>Evolutionary Origins and Diversification of the Mycorrhizal Mutualists.</title>
        <authorList>
            <consortium name="DOE Joint Genome Institute"/>
            <consortium name="Mycorrhizal Genomics Consortium"/>
            <person name="Kohler A."/>
            <person name="Kuo A."/>
            <person name="Nagy L.G."/>
            <person name="Floudas D."/>
            <person name="Copeland A."/>
            <person name="Barry K.W."/>
            <person name="Cichocki N."/>
            <person name="Veneault-Fourrey C."/>
            <person name="LaButti K."/>
            <person name="Lindquist E.A."/>
            <person name="Lipzen A."/>
            <person name="Lundell T."/>
            <person name="Morin E."/>
            <person name="Murat C."/>
            <person name="Riley R."/>
            <person name="Ohm R."/>
            <person name="Sun H."/>
            <person name="Tunlid A."/>
            <person name="Henrissat B."/>
            <person name="Grigoriev I.V."/>
            <person name="Hibbett D.S."/>
            <person name="Martin F."/>
        </authorList>
    </citation>
    <scope>NUCLEOTIDE SEQUENCE [LARGE SCALE GENOMIC DNA]</scope>
    <source>
        <strain evidence="4">LaAM-08-1</strain>
    </source>
</reference>
<feature type="region of interest" description="Disordered" evidence="1">
    <location>
        <begin position="601"/>
        <end position="634"/>
    </location>
</feature>
<dbReference type="InterPro" id="IPR011009">
    <property type="entry name" value="Kinase-like_dom_sf"/>
</dbReference>
<dbReference type="GO" id="GO:0004672">
    <property type="term" value="F:protein kinase activity"/>
    <property type="evidence" value="ECO:0007669"/>
    <property type="project" value="InterPro"/>
</dbReference>
<feature type="domain" description="Fungal-type protein kinase" evidence="2">
    <location>
        <begin position="66"/>
        <end position="253"/>
    </location>
</feature>
<evidence type="ECO:0000313" key="3">
    <source>
        <dbReference type="EMBL" id="KIK04066.1"/>
    </source>
</evidence>
<reference evidence="3 4" key="1">
    <citation type="submission" date="2014-04" db="EMBL/GenBank/DDBJ databases">
        <authorList>
            <consortium name="DOE Joint Genome Institute"/>
            <person name="Kuo A."/>
            <person name="Kohler A."/>
            <person name="Nagy L.G."/>
            <person name="Floudas D."/>
            <person name="Copeland A."/>
            <person name="Barry K.W."/>
            <person name="Cichocki N."/>
            <person name="Veneault-Fourrey C."/>
            <person name="LaButti K."/>
            <person name="Lindquist E.A."/>
            <person name="Lipzen A."/>
            <person name="Lundell T."/>
            <person name="Morin E."/>
            <person name="Murat C."/>
            <person name="Sun H."/>
            <person name="Tunlid A."/>
            <person name="Henrissat B."/>
            <person name="Grigoriev I.V."/>
            <person name="Hibbett D.S."/>
            <person name="Martin F."/>
            <person name="Nordberg H.P."/>
            <person name="Cantor M.N."/>
            <person name="Hua S.X."/>
        </authorList>
    </citation>
    <scope>NUCLEOTIDE SEQUENCE [LARGE SCALE GENOMIC DNA]</scope>
    <source>
        <strain evidence="3 4">LaAM-08-1</strain>
    </source>
</reference>
<dbReference type="Proteomes" id="UP000054477">
    <property type="component" value="Unassembled WGS sequence"/>
</dbReference>
<dbReference type="PANTHER" id="PTHR38248:SF2">
    <property type="entry name" value="FUNK1 11"/>
    <property type="match status" value="1"/>
</dbReference>
<dbReference type="EMBL" id="KN838573">
    <property type="protein sequence ID" value="KIK04066.1"/>
    <property type="molecule type" value="Genomic_DNA"/>
</dbReference>
<dbReference type="Gene3D" id="1.10.510.10">
    <property type="entry name" value="Transferase(Phosphotransferase) domain 1"/>
    <property type="match status" value="1"/>
</dbReference>
<dbReference type="PROSITE" id="PS00109">
    <property type="entry name" value="PROTEIN_KINASE_TYR"/>
    <property type="match status" value="1"/>
</dbReference>
<protein>
    <recommendedName>
        <fullName evidence="2">Fungal-type protein kinase domain-containing protein</fullName>
    </recommendedName>
</protein>
<dbReference type="InterPro" id="IPR008266">
    <property type="entry name" value="Tyr_kinase_AS"/>
</dbReference>
<feature type="region of interest" description="Disordered" evidence="1">
    <location>
        <begin position="481"/>
        <end position="517"/>
    </location>
</feature>
<name>A0A0C9XGN2_9AGAR</name>
<evidence type="ECO:0000259" key="2">
    <source>
        <dbReference type="Pfam" id="PF17667"/>
    </source>
</evidence>
<evidence type="ECO:0000256" key="1">
    <source>
        <dbReference type="SAM" id="MobiDB-lite"/>
    </source>
</evidence>
<evidence type="ECO:0000313" key="4">
    <source>
        <dbReference type="Proteomes" id="UP000054477"/>
    </source>
</evidence>
<accession>A0A0C9XGN2</accession>
<dbReference type="OrthoDB" id="5592585at2759"/>
<organism evidence="3 4">
    <name type="scientific">Laccaria amethystina LaAM-08-1</name>
    <dbReference type="NCBI Taxonomy" id="1095629"/>
    <lineage>
        <taxon>Eukaryota</taxon>
        <taxon>Fungi</taxon>
        <taxon>Dikarya</taxon>
        <taxon>Basidiomycota</taxon>
        <taxon>Agaricomycotina</taxon>
        <taxon>Agaricomycetes</taxon>
        <taxon>Agaricomycetidae</taxon>
        <taxon>Agaricales</taxon>
        <taxon>Agaricineae</taxon>
        <taxon>Hydnangiaceae</taxon>
        <taxon>Laccaria</taxon>
    </lineage>
</organism>
<feature type="domain" description="Fungal-type protein kinase" evidence="2">
    <location>
        <begin position="275"/>
        <end position="391"/>
    </location>
</feature>
<sequence length="634" mass="71977">MSAYLSTVTTSDNVTQFEAEELMFELKPPSAPAHPFKDPKSNATTEQLFRHSFETNTDAGILCRGQIASYLTEWYNRQHRKHGFVVYIANDGMRFIRADRSGAIVSRLFNWRQEPQTFTEFLWRFAHLTPGQRGHDTTVRPATAHEKGLAILNLQSWAPKKERPIVVLRVPEEDGRFHEVIAWGAMAGADSLAGRATRAWPVYDLKLEKVVFLKDAWRSLMPGMEKESDILLQLNQAGVRNVPGLVCGDDITGHLTRTHEFISKPWNVGGTEITPRAQHRFLEDCVGKHLCHFTSSKQFMQAVYDAFLDAYEKCGILHRDVSGNNVMMTVDGCGILNDWDHARKISDMANGPRQLSRSGTWHFMSVFLLEKPDKVQDLQDDMESFFYVVLYHVVRYMNHNKLSEVTNIIEKVFDDYTEHADGQLTGGSGKSGMITRRLHIEKDFEVSSNRPLNSWLQFMLNSLKEWLSHIESLDKSCHWAEEEDDEDGEIVSPNKNENDSIGVGPNSKAASCHQRAASPLAAPEHLKLHNHRLIEAKWRALLNKGRWPANDAPVDHLSDVSLKRTHDGDPSEFGLPFKKRRTGIHTGSALVNTMPDIFGRTTLSQQRVSPRNSARPCQKTTQRSTPFPPRKFTL</sequence>
<dbReference type="HOGENOM" id="CLU_006410_5_1_1"/>
<gene>
    <name evidence="3" type="ORF">K443DRAFT_93879</name>
</gene>
<feature type="compositionally biased region" description="Polar residues" evidence="1">
    <location>
        <begin position="601"/>
        <end position="612"/>
    </location>
</feature>
<dbReference type="Pfam" id="PF17667">
    <property type="entry name" value="Pkinase_fungal"/>
    <property type="match status" value="2"/>
</dbReference>
<dbReference type="SUPFAM" id="SSF56112">
    <property type="entry name" value="Protein kinase-like (PK-like)"/>
    <property type="match status" value="1"/>
</dbReference>